<dbReference type="Proteomes" id="UP000614047">
    <property type="component" value="Unassembled WGS sequence"/>
</dbReference>
<comment type="catalytic activity">
    <reaction evidence="11">
        <text>(6S)-5-methyl-5,6,7,8-tetrahydrofolate + NAD(+) = (6R)-5,10-methylene-5,6,7,8-tetrahydrofolate + NADH + H(+)</text>
        <dbReference type="Rhea" id="RHEA:19821"/>
        <dbReference type="ChEBI" id="CHEBI:15378"/>
        <dbReference type="ChEBI" id="CHEBI:15636"/>
        <dbReference type="ChEBI" id="CHEBI:18608"/>
        <dbReference type="ChEBI" id="CHEBI:57540"/>
        <dbReference type="ChEBI" id="CHEBI:57945"/>
        <dbReference type="EC" id="1.5.1.54"/>
    </reaction>
    <physiologicalReaction direction="right-to-left" evidence="11">
        <dbReference type="Rhea" id="RHEA:19823"/>
    </physiologicalReaction>
</comment>
<dbReference type="NCBIfam" id="TIGR00676">
    <property type="entry name" value="fadh2"/>
    <property type="match status" value="1"/>
</dbReference>
<comment type="pathway">
    <text evidence="2 12">One-carbon metabolism; tetrahydrofolate interconversion.</text>
</comment>
<evidence type="ECO:0000313" key="14">
    <source>
        <dbReference type="EMBL" id="MBG6088303.1"/>
    </source>
</evidence>
<dbReference type="SUPFAM" id="SSF51730">
    <property type="entry name" value="FAD-linked oxidoreductase"/>
    <property type="match status" value="1"/>
</dbReference>
<dbReference type="AlphaFoldDB" id="A0A931DGQ3"/>
<comment type="pathway">
    <text evidence="10">Amino-acid biosynthesis; L-methionine biosynthesis via de novo pathway.</text>
</comment>
<evidence type="ECO:0000256" key="7">
    <source>
        <dbReference type="ARBA" id="ARBA00023002"/>
    </source>
</evidence>
<evidence type="ECO:0000256" key="6">
    <source>
        <dbReference type="ARBA" id="ARBA00022827"/>
    </source>
</evidence>
<sequence>MRRERPDRAPTIRELLAAGGRSFSFEFFPPKTDKGVRNLWRTIRELETLHPTFVSVTYGAGGGTRDTTVDIVERIATDTTLTPVAHFTAVDHARAELRNLIGRFAAAGVRNILALRGDPPGDPMGEWVKHPEGVEYAAELVRMIRSYGDFCVGVAAFPYKHPRSPDIESDTRHFVDKCRAGADYAITQMFFRAEDYFRLRDRVEAAGCDVPIIPGIMPVTQMSTIERSEQLSGAPFPAEVRERFEAVAGDPEAVRRLGIEHAAELCRELLEQDVPGIHFITFNKSTATREVYGLLDAASYAAPDAAPPAGPYAGPGDRSADRPGPYGARGSVAPITA</sequence>
<comment type="caution">
    <text evidence="14">The sequence shown here is derived from an EMBL/GenBank/DDBJ whole genome shotgun (WGS) entry which is preliminary data.</text>
</comment>
<proteinExistence type="inferred from homology"/>
<gene>
    <name evidence="14" type="ORF">IW256_002416</name>
</gene>
<evidence type="ECO:0000313" key="15">
    <source>
        <dbReference type="Proteomes" id="UP000614047"/>
    </source>
</evidence>
<keyword evidence="5 12" id="KW-0285">Flavoprotein</keyword>
<name>A0A931DGQ3_9ACTN</name>
<comment type="similarity">
    <text evidence="3 12">Belongs to the methylenetetrahydrofolate reductase family.</text>
</comment>
<accession>A0A931DGQ3</accession>
<protein>
    <recommendedName>
        <fullName evidence="12">Methylenetetrahydrofolate reductase</fullName>
        <ecNumber evidence="12">1.5.1.54</ecNumber>
    </recommendedName>
</protein>
<evidence type="ECO:0000256" key="5">
    <source>
        <dbReference type="ARBA" id="ARBA00022630"/>
    </source>
</evidence>
<dbReference type="InterPro" id="IPR003171">
    <property type="entry name" value="Mehydrof_redctse-like"/>
</dbReference>
<keyword evidence="9" id="KW-0486">Methionine biosynthesis</keyword>
<dbReference type="RefSeq" id="WP_197011042.1">
    <property type="nucleotide sequence ID" value="NZ_BAABES010000020.1"/>
</dbReference>
<reference evidence="14" key="1">
    <citation type="submission" date="2020-11" db="EMBL/GenBank/DDBJ databases">
        <title>Sequencing the genomes of 1000 actinobacteria strains.</title>
        <authorList>
            <person name="Klenk H.-P."/>
        </authorList>
    </citation>
    <scope>NUCLEOTIDE SEQUENCE</scope>
    <source>
        <strain evidence="14">DSM 43175</strain>
    </source>
</reference>
<keyword evidence="6 12" id="KW-0274">FAD</keyword>
<evidence type="ECO:0000256" key="13">
    <source>
        <dbReference type="SAM" id="MobiDB-lite"/>
    </source>
</evidence>
<keyword evidence="8" id="KW-0520">NAD</keyword>
<evidence type="ECO:0000256" key="11">
    <source>
        <dbReference type="ARBA" id="ARBA00048628"/>
    </source>
</evidence>
<evidence type="ECO:0000256" key="9">
    <source>
        <dbReference type="ARBA" id="ARBA00023167"/>
    </source>
</evidence>
<evidence type="ECO:0000256" key="8">
    <source>
        <dbReference type="ARBA" id="ARBA00023027"/>
    </source>
</evidence>
<feature type="region of interest" description="Disordered" evidence="13">
    <location>
        <begin position="306"/>
        <end position="337"/>
    </location>
</feature>
<dbReference type="EC" id="1.5.1.54" evidence="12"/>
<keyword evidence="15" id="KW-1185">Reference proteome</keyword>
<dbReference type="GO" id="GO:0106312">
    <property type="term" value="F:methylenetetrahydrofolate reductase (NADH) activity"/>
    <property type="evidence" value="ECO:0007669"/>
    <property type="project" value="UniProtKB-EC"/>
</dbReference>
<dbReference type="InterPro" id="IPR029041">
    <property type="entry name" value="FAD-linked_oxidoreductase-like"/>
</dbReference>
<comment type="cofactor">
    <cofactor evidence="1 12">
        <name>FAD</name>
        <dbReference type="ChEBI" id="CHEBI:57692"/>
    </cofactor>
</comment>
<keyword evidence="4" id="KW-0028">Amino-acid biosynthesis</keyword>
<evidence type="ECO:0000256" key="12">
    <source>
        <dbReference type="RuleBase" id="RU003862"/>
    </source>
</evidence>
<evidence type="ECO:0000256" key="3">
    <source>
        <dbReference type="ARBA" id="ARBA00006743"/>
    </source>
</evidence>
<dbReference type="GO" id="GO:0005829">
    <property type="term" value="C:cytosol"/>
    <property type="evidence" value="ECO:0007669"/>
    <property type="project" value="InterPro"/>
</dbReference>
<dbReference type="GO" id="GO:0009086">
    <property type="term" value="P:methionine biosynthetic process"/>
    <property type="evidence" value="ECO:0007669"/>
    <property type="project" value="UniProtKB-KW"/>
</dbReference>
<dbReference type="CDD" id="cd00537">
    <property type="entry name" value="MTHFR"/>
    <property type="match status" value="1"/>
</dbReference>
<dbReference type="GO" id="GO:0071949">
    <property type="term" value="F:FAD binding"/>
    <property type="evidence" value="ECO:0007669"/>
    <property type="project" value="TreeGrafter"/>
</dbReference>
<evidence type="ECO:0000256" key="1">
    <source>
        <dbReference type="ARBA" id="ARBA00001974"/>
    </source>
</evidence>
<dbReference type="InterPro" id="IPR004620">
    <property type="entry name" value="MTHF_reductase_bac"/>
</dbReference>
<dbReference type="PANTHER" id="PTHR45754">
    <property type="entry name" value="METHYLENETETRAHYDROFOLATE REDUCTASE"/>
    <property type="match status" value="1"/>
</dbReference>
<dbReference type="PANTHER" id="PTHR45754:SF3">
    <property type="entry name" value="METHYLENETETRAHYDROFOLATE REDUCTASE (NADPH)"/>
    <property type="match status" value="1"/>
</dbReference>
<organism evidence="14 15">
    <name type="scientific">Actinomadura viridis</name>
    <dbReference type="NCBI Taxonomy" id="58110"/>
    <lineage>
        <taxon>Bacteria</taxon>
        <taxon>Bacillati</taxon>
        <taxon>Actinomycetota</taxon>
        <taxon>Actinomycetes</taxon>
        <taxon>Streptosporangiales</taxon>
        <taxon>Thermomonosporaceae</taxon>
        <taxon>Actinomadura</taxon>
    </lineage>
</organism>
<dbReference type="EMBL" id="JADOUA010000001">
    <property type="protein sequence ID" value="MBG6088303.1"/>
    <property type="molecule type" value="Genomic_DNA"/>
</dbReference>
<evidence type="ECO:0000256" key="4">
    <source>
        <dbReference type="ARBA" id="ARBA00022605"/>
    </source>
</evidence>
<dbReference type="Gene3D" id="3.20.20.220">
    <property type="match status" value="1"/>
</dbReference>
<evidence type="ECO:0000256" key="10">
    <source>
        <dbReference type="ARBA" id="ARBA00034478"/>
    </source>
</evidence>
<keyword evidence="7 12" id="KW-0560">Oxidoreductase</keyword>
<dbReference type="Pfam" id="PF02219">
    <property type="entry name" value="MTHFR"/>
    <property type="match status" value="1"/>
</dbReference>
<evidence type="ECO:0000256" key="2">
    <source>
        <dbReference type="ARBA" id="ARBA00004777"/>
    </source>
</evidence>
<dbReference type="GO" id="GO:0035999">
    <property type="term" value="P:tetrahydrofolate interconversion"/>
    <property type="evidence" value="ECO:0007669"/>
    <property type="project" value="TreeGrafter"/>
</dbReference>